<evidence type="ECO:0000313" key="3">
    <source>
        <dbReference type="Proteomes" id="UP001218895"/>
    </source>
</evidence>
<dbReference type="PANTHER" id="PTHR38813">
    <property type="match status" value="1"/>
</dbReference>
<dbReference type="SUPFAM" id="SSF143011">
    <property type="entry name" value="RelE-like"/>
    <property type="match status" value="1"/>
</dbReference>
<dbReference type="InterPro" id="IPR035093">
    <property type="entry name" value="RelE/ParE_toxin_dom_sf"/>
</dbReference>
<dbReference type="Proteomes" id="UP001218895">
    <property type="component" value="Chromosome"/>
</dbReference>
<evidence type="ECO:0000256" key="1">
    <source>
        <dbReference type="ARBA" id="ARBA00022649"/>
    </source>
</evidence>
<dbReference type="GeneID" id="79950724"/>
<keyword evidence="1" id="KW-1277">Toxin-antitoxin system</keyword>
<proteinExistence type="predicted"/>
<organism evidence="2 3">
    <name type="scientific">Methanomicrobium antiquum</name>
    <dbReference type="NCBI Taxonomy" id="487686"/>
    <lineage>
        <taxon>Archaea</taxon>
        <taxon>Methanobacteriati</taxon>
        <taxon>Methanobacteriota</taxon>
        <taxon>Stenosarchaea group</taxon>
        <taxon>Methanomicrobia</taxon>
        <taxon>Methanomicrobiales</taxon>
        <taxon>Methanomicrobiaceae</taxon>
        <taxon>Methanomicrobium</taxon>
    </lineage>
</organism>
<protein>
    <submittedName>
        <fullName evidence="2">Type II toxin-antitoxin system RelE/ParE family toxin</fullName>
    </submittedName>
</protein>
<keyword evidence="3" id="KW-1185">Reference proteome</keyword>
<accession>A0AAF0FRD7</accession>
<evidence type="ECO:0000313" key="2">
    <source>
        <dbReference type="EMBL" id="WFN36456.1"/>
    </source>
</evidence>
<dbReference type="Gene3D" id="3.30.2310.20">
    <property type="entry name" value="RelE-like"/>
    <property type="match status" value="1"/>
</dbReference>
<dbReference type="InterPro" id="IPR052747">
    <property type="entry name" value="TA_system_RelE_toxin"/>
</dbReference>
<dbReference type="Pfam" id="PF05016">
    <property type="entry name" value="ParE_toxin"/>
    <property type="match status" value="1"/>
</dbReference>
<name>A0AAF0FRD7_9EURY</name>
<dbReference type="PANTHER" id="PTHR38813:SF1">
    <property type="entry name" value="TOXIN RELE1-RELATED"/>
    <property type="match status" value="1"/>
</dbReference>
<reference evidence="2" key="1">
    <citation type="submission" date="2022-01" db="EMBL/GenBank/DDBJ databases">
        <title>Complete genome of Methanomicrobium antiquum DSM 21220.</title>
        <authorList>
            <person name="Chen S.-C."/>
            <person name="You Y.-T."/>
            <person name="Zhou Y.-Z."/>
            <person name="Lai M.-C."/>
        </authorList>
    </citation>
    <scope>NUCLEOTIDE SEQUENCE</scope>
    <source>
        <strain evidence="2">DSM 21220</strain>
    </source>
</reference>
<dbReference type="AlphaFoldDB" id="A0AAF0FRD7"/>
<dbReference type="EMBL" id="CP091092">
    <property type="protein sequence ID" value="WFN36456.1"/>
    <property type="molecule type" value="Genomic_DNA"/>
</dbReference>
<dbReference type="RefSeq" id="WP_278099293.1">
    <property type="nucleotide sequence ID" value="NZ_CP091092.1"/>
</dbReference>
<dbReference type="KEGG" id="manq:L1994_09960"/>
<dbReference type="InterPro" id="IPR007712">
    <property type="entry name" value="RelE/ParE_toxin"/>
</dbReference>
<gene>
    <name evidence="2" type="ORF">L1994_09960</name>
</gene>
<sequence length="89" mass="10526">MTYSLLATKRFRKELSLLDDATKKRVKEALAGLIEDPFTSRPNVDIKQLKNMTPKKYRLRVGDYRIFFYIGNNEIKLLKIADRKTAYKR</sequence>